<dbReference type="GO" id="GO:0015990">
    <property type="term" value="P:electron transport coupled proton transport"/>
    <property type="evidence" value="ECO:0007669"/>
    <property type="project" value="TreeGrafter"/>
</dbReference>
<comment type="catalytic activity">
    <reaction evidence="9 10">
        <text>a ubiquinone + NADH + 5 H(+)(in) = a ubiquinol + NAD(+) + 4 H(+)(out)</text>
        <dbReference type="Rhea" id="RHEA:29091"/>
        <dbReference type="Rhea" id="RHEA-COMP:9565"/>
        <dbReference type="Rhea" id="RHEA-COMP:9566"/>
        <dbReference type="ChEBI" id="CHEBI:15378"/>
        <dbReference type="ChEBI" id="CHEBI:16389"/>
        <dbReference type="ChEBI" id="CHEBI:17976"/>
        <dbReference type="ChEBI" id="CHEBI:57540"/>
        <dbReference type="ChEBI" id="CHEBI:57945"/>
        <dbReference type="EC" id="7.1.1.2"/>
    </reaction>
</comment>
<dbReference type="PANTHER" id="PTHR42829">
    <property type="entry name" value="NADH-UBIQUINONE OXIDOREDUCTASE CHAIN 5"/>
    <property type="match status" value="1"/>
</dbReference>
<dbReference type="PRINTS" id="PR01434">
    <property type="entry name" value="NADHDHGNASE5"/>
</dbReference>
<evidence type="ECO:0000259" key="11">
    <source>
        <dbReference type="Pfam" id="PF00361"/>
    </source>
</evidence>
<gene>
    <name evidence="13" type="primary">nad5</name>
</gene>
<comment type="subcellular location">
    <subcellularLocation>
        <location evidence="2">Membrane</location>
        <topology evidence="2">Multi-pass membrane protein</topology>
    </subcellularLocation>
</comment>
<dbReference type="Pfam" id="PF00361">
    <property type="entry name" value="Proton_antipo_M"/>
    <property type="match status" value="1"/>
</dbReference>
<comment type="function">
    <text evidence="1">Core subunit of the mitochondrial membrane respiratory chain NADH dehydrogenase (Complex I) that is believed to belong to the minimal assembly required for catalysis. Complex I functions in the transfer of electrons from NADH to the respiratory chain. The immediate electron acceptor for the enzyme is believed to be ubiquinone.</text>
</comment>
<evidence type="ECO:0000256" key="4">
    <source>
        <dbReference type="ARBA" id="ARBA00021096"/>
    </source>
</evidence>
<evidence type="ECO:0000256" key="2">
    <source>
        <dbReference type="ARBA" id="ARBA00004141"/>
    </source>
</evidence>
<feature type="transmembrane region" description="Helical" evidence="10">
    <location>
        <begin position="91"/>
        <end position="108"/>
    </location>
</feature>
<evidence type="ECO:0000256" key="10">
    <source>
        <dbReference type="RuleBase" id="RU003404"/>
    </source>
</evidence>
<geneLocation type="mitochondrion" evidence="13"/>
<evidence type="ECO:0000256" key="8">
    <source>
        <dbReference type="ARBA" id="ARBA00023136"/>
    </source>
</evidence>
<feature type="transmembrane region" description="Helical" evidence="10">
    <location>
        <begin position="114"/>
        <end position="132"/>
    </location>
</feature>
<dbReference type="PANTHER" id="PTHR42829:SF2">
    <property type="entry name" value="NADH-UBIQUINONE OXIDOREDUCTASE CHAIN 5"/>
    <property type="match status" value="1"/>
</dbReference>
<keyword evidence="8 10" id="KW-0472">Membrane</keyword>
<proteinExistence type="inferred from homology"/>
<organism evidence="13">
    <name type="scientific">Trioza frangulae</name>
    <dbReference type="NCBI Taxonomy" id="3035953"/>
    <lineage>
        <taxon>Eukaryota</taxon>
        <taxon>Metazoa</taxon>
        <taxon>Ecdysozoa</taxon>
        <taxon>Arthropoda</taxon>
        <taxon>Hexapoda</taxon>
        <taxon>Insecta</taxon>
        <taxon>Pterygota</taxon>
        <taxon>Neoptera</taxon>
        <taxon>Paraneoptera</taxon>
        <taxon>Hemiptera</taxon>
        <taxon>Sternorrhyncha</taxon>
        <taxon>Psylloidea</taxon>
        <taxon>Triozidae</taxon>
        <taxon>Trioza</taxon>
    </lineage>
</organism>
<feature type="transmembrane region" description="Helical" evidence="10">
    <location>
        <begin position="210"/>
        <end position="232"/>
    </location>
</feature>
<feature type="transmembrane region" description="Helical" evidence="10">
    <location>
        <begin position="153"/>
        <end position="171"/>
    </location>
</feature>
<feature type="transmembrane region" description="Helical" evidence="10">
    <location>
        <begin position="409"/>
        <end position="431"/>
    </location>
</feature>
<dbReference type="GO" id="GO:0003954">
    <property type="term" value="F:NADH dehydrogenase activity"/>
    <property type="evidence" value="ECO:0007669"/>
    <property type="project" value="TreeGrafter"/>
</dbReference>
<keyword evidence="7 10" id="KW-1133">Transmembrane helix</keyword>
<name>A0A9Y1LYR3_9HEMI</name>
<evidence type="ECO:0000256" key="9">
    <source>
        <dbReference type="ARBA" id="ARBA00049551"/>
    </source>
</evidence>
<dbReference type="Pfam" id="PF00662">
    <property type="entry name" value="Proton_antipo_N"/>
    <property type="match status" value="1"/>
</dbReference>
<feature type="domain" description="NADH:quinone oxidoreductase/Mrp antiporter transmembrane" evidence="11">
    <location>
        <begin position="108"/>
        <end position="373"/>
    </location>
</feature>
<feature type="transmembrane region" description="Helical" evidence="10">
    <location>
        <begin position="238"/>
        <end position="258"/>
    </location>
</feature>
<feature type="transmembrane region" description="Helical" evidence="10">
    <location>
        <begin position="443"/>
        <end position="460"/>
    </location>
</feature>
<feature type="transmembrane region" description="Helical" evidence="10">
    <location>
        <begin position="265"/>
        <end position="287"/>
    </location>
</feature>
<evidence type="ECO:0000256" key="5">
    <source>
        <dbReference type="ARBA" id="ARBA00022692"/>
    </source>
</evidence>
<evidence type="ECO:0000256" key="1">
    <source>
        <dbReference type="ARBA" id="ARBA00003257"/>
    </source>
</evidence>
<dbReference type="EC" id="7.1.1.2" evidence="3 10"/>
<evidence type="ECO:0000256" key="7">
    <source>
        <dbReference type="ARBA" id="ARBA00022989"/>
    </source>
</evidence>
<dbReference type="EMBL" id="OQ434040">
    <property type="protein sequence ID" value="WET58369.1"/>
    <property type="molecule type" value="Genomic_DNA"/>
</dbReference>
<keyword evidence="10" id="KW-0520">NAD</keyword>
<keyword evidence="10" id="KW-0813">Transport</keyword>
<evidence type="ECO:0000256" key="6">
    <source>
        <dbReference type="ARBA" id="ARBA00022982"/>
    </source>
</evidence>
<feature type="transmembrane region" description="Helical" evidence="10">
    <location>
        <begin position="467"/>
        <end position="485"/>
    </location>
</feature>
<feature type="domain" description="NADH-Ubiquinone oxidoreductase (complex I) chain 5 N-terminal" evidence="12">
    <location>
        <begin position="47"/>
        <end position="87"/>
    </location>
</feature>
<feature type="transmembrane region" description="Helical" evidence="10">
    <location>
        <begin position="334"/>
        <end position="353"/>
    </location>
</feature>
<dbReference type="GO" id="GO:0016020">
    <property type="term" value="C:membrane"/>
    <property type="evidence" value="ECO:0007669"/>
    <property type="project" value="UniProtKB-SubCell"/>
</dbReference>
<evidence type="ECO:0000256" key="3">
    <source>
        <dbReference type="ARBA" id="ARBA00012944"/>
    </source>
</evidence>
<feature type="transmembrane region" description="Helical" evidence="10">
    <location>
        <begin position="373"/>
        <end position="402"/>
    </location>
</feature>
<protein>
    <recommendedName>
        <fullName evidence="4 10">NADH-ubiquinone oxidoreductase chain 5</fullName>
        <ecNumber evidence="3 10">7.1.1.2</ecNumber>
    </recommendedName>
</protein>
<evidence type="ECO:0000259" key="12">
    <source>
        <dbReference type="Pfam" id="PF00662"/>
    </source>
</evidence>
<dbReference type="GO" id="GO:0042773">
    <property type="term" value="P:ATP synthesis coupled electron transport"/>
    <property type="evidence" value="ECO:0007669"/>
    <property type="project" value="InterPro"/>
</dbReference>
<evidence type="ECO:0000313" key="13">
    <source>
        <dbReference type="EMBL" id="WET58369.1"/>
    </source>
</evidence>
<dbReference type="InterPro" id="IPR003945">
    <property type="entry name" value="NU5C-like"/>
</dbReference>
<dbReference type="InterPro" id="IPR001750">
    <property type="entry name" value="ND/Mrp_TM"/>
</dbReference>
<sequence>MLILKILSKFNFISFFMFLICVVFFILSGIFFELNINYLYEIELMFINSVSFTFILYLDWMSWMFMFVVLFISSLIMIYSKVYMGIECHRFLWMTLMFIFFMLFMIMSPSVLGVLFGWDGLGIVSYCLVIYYKSVDSFNSGFITAATNRLGDSMLILSIVWFSMGGMFLFWEKGISGMFFFMLACMTKSAQFPFSAWLPAAMAAPTPISSLVHSSTLVTAGVYLMIRFYYMFIMSELIYFLLGVSLLTILIAGVSALKEYDLKRVIALSTLGQLGFMMLILCVGFPYVAFFHLLIHALFKALLFMCAGSIIHSGGSIQDLRKMGNLNIDIFTKVSLNISIFNLMGLPFTSGFYSKDSLLELTLCSYGGAGVGLFLMLMALITVTYCVRMLSFLSAFLGWVVWTESSPSMSLSIMVLGVTNILAGSGLSWMTQELNLVVLSLEQKLLPVLMICLGILWHGVFQIKLNLMYFVVNMFYVSSLTKMWSGVLRNFFMVMKSMDQGWFESILLNMKMSSIFSAKWMKNFLMPENKFIFSVGVTLIMILLV</sequence>
<keyword evidence="5 10" id="KW-0812">Transmembrane</keyword>
<comment type="similarity">
    <text evidence="10">Belongs to the complex I subunit 5 family.</text>
</comment>
<dbReference type="GO" id="GO:0008137">
    <property type="term" value="F:NADH dehydrogenase (ubiquinone) activity"/>
    <property type="evidence" value="ECO:0007669"/>
    <property type="project" value="UniProtKB-EC"/>
</dbReference>
<dbReference type="AlphaFoldDB" id="A0A9Y1LYR3"/>
<comment type="function">
    <text evidence="10">Core subunit of the mitochondrial membrane respiratory chain NADH dehydrogenase (Complex I) which catalyzes electron transfer from NADH through the respiratory chain, using ubiquinone as an electron acceptor. Essential for the catalytic activity and assembly of complex I.</text>
</comment>
<accession>A0A9Y1LYR3</accession>
<keyword evidence="6" id="KW-0249">Electron transport</keyword>
<keyword evidence="10" id="KW-0830">Ubiquinone</keyword>
<feature type="transmembrane region" description="Helical" evidence="10">
    <location>
        <begin position="60"/>
        <end position="79"/>
    </location>
</feature>
<keyword evidence="10 13" id="KW-0496">Mitochondrion</keyword>
<dbReference type="InterPro" id="IPR001516">
    <property type="entry name" value="Proton_antipo_N"/>
</dbReference>
<feature type="transmembrane region" description="Helical" evidence="10">
    <location>
        <begin position="12"/>
        <end position="40"/>
    </location>
</feature>
<reference evidence="13" key="1">
    <citation type="submission" date="2023-02" db="EMBL/GenBank/DDBJ databases">
        <title>The complete mitochondrion genome of Trioza frangulae.</title>
        <authorList>
            <person name="Lu F."/>
        </authorList>
    </citation>
    <scope>NUCLEOTIDE SEQUENCE</scope>
</reference>
<feature type="transmembrane region" description="Helical" evidence="10">
    <location>
        <begin position="293"/>
        <end position="313"/>
    </location>
</feature>